<comment type="similarity">
    <text evidence="4">Belongs to the class-IV pyridoxal-phosphate-dependent aminotransferase family.</text>
</comment>
<evidence type="ECO:0000256" key="7">
    <source>
        <dbReference type="ARBA" id="ARBA00048798"/>
    </source>
</evidence>
<dbReference type="EC" id="2.6.1.42" evidence="5"/>
<comment type="catalytic activity">
    <reaction evidence="8">
        <text>L-leucine + 2-oxoglutarate = 4-methyl-2-oxopentanoate + L-glutamate</text>
        <dbReference type="Rhea" id="RHEA:18321"/>
        <dbReference type="ChEBI" id="CHEBI:16810"/>
        <dbReference type="ChEBI" id="CHEBI:17865"/>
        <dbReference type="ChEBI" id="CHEBI:29985"/>
        <dbReference type="ChEBI" id="CHEBI:57427"/>
        <dbReference type="EC" id="2.6.1.42"/>
    </reaction>
</comment>
<protein>
    <recommendedName>
        <fullName evidence="5">branched-chain-amino-acid transaminase</fullName>
        <ecNumber evidence="5">2.6.1.42</ecNumber>
    </recommendedName>
</protein>
<dbReference type="EMBL" id="JAGUCO010000003">
    <property type="protein sequence ID" value="MBS2097897.1"/>
    <property type="molecule type" value="Genomic_DNA"/>
</dbReference>
<comment type="caution">
    <text evidence="9">The sequence shown here is derived from an EMBL/GenBank/DDBJ whole genome shotgun (WGS) entry which is preliminary data.</text>
</comment>
<reference evidence="9 10" key="1">
    <citation type="journal article" date="2015" name="Int. J. Syst. Evol. Microbiol.">
        <title>Carboxylicivirga linearis sp. nov., isolated from a sea cucumber culture pond.</title>
        <authorList>
            <person name="Wang F.Q."/>
            <person name="Zhou Y.X."/>
            <person name="Lin X.Z."/>
            <person name="Chen G.J."/>
            <person name="Du Z.J."/>
        </authorList>
    </citation>
    <scope>NUCLEOTIDE SEQUENCE [LARGE SCALE GENOMIC DNA]</scope>
    <source>
        <strain evidence="9 10">FB218</strain>
    </source>
</reference>
<accession>A0ABS5JSR0</accession>
<comment type="pathway">
    <text evidence="1">Amino-acid biosynthesis; L-isoleucine biosynthesis; L-isoleucine from 2-oxobutanoate: step 4/4.</text>
</comment>
<evidence type="ECO:0000256" key="1">
    <source>
        <dbReference type="ARBA" id="ARBA00004824"/>
    </source>
</evidence>
<dbReference type="RefSeq" id="WP_212214971.1">
    <property type="nucleotide sequence ID" value="NZ_JAGUCO010000003.1"/>
</dbReference>
<sequence length="292" mass="33633">MSVPQYICLNGQKTKADQPLLMADNRAFRYGDALFETIRCIHQIPLFFEDHYQRLLSGMSMLKMQTHSLPPIEIMREQISSLINKNRLFGDVRVRLTIFREDGGLYTPNGNKANYLIETSGLDTHYYTLNSKGLLLGNYTEDNKSINRFSRFKSANSLLFVLAGLFKKENRFDEVLISNEKNLIIETLASNLYWIKNGEVYTPRRTSGCVEGVMRKQIITLLINNGYKVVEVEGTSINELLAADEIFISNAIQGIQWVVGIENKRYFCKIVKDINRLLNDWAANYLMDFQEN</sequence>
<dbReference type="InterPro" id="IPR043132">
    <property type="entry name" value="BCAT-like_C"/>
</dbReference>
<dbReference type="GO" id="GO:0008483">
    <property type="term" value="F:transaminase activity"/>
    <property type="evidence" value="ECO:0007669"/>
    <property type="project" value="UniProtKB-KW"/>
</dbReference>
<dbReference type="InterPro" id="IPR050571">
    <property type="entry name" value="Class-IV_PLP-Dep_Aminotrnsfr"/>
</dbReference>
<evidence type="ECO:0000256" key="5">
    <source>
        <dbReference type="ARBA" id="ARBA00013053"/>
    </source>
</evidence>
<keyword evidence="9" id="KW-0808">Transferase</keyword>
<dbReference type="Pfam" id="PF01063">
    <property type="entry name" value="Aminotran_4"/>
    <property type="match status" value="1"/>
</dbReference>
<comment type="catalytic activity">
    <reaction evidence="6">
        <text>L-valine + 2-oxoglutarate = 3-methyl-2-oxobutanoate + L-glutamate</text>
        <dbReference type="Rhea" id="RHEA:24813"/>
        <dbReference type="ChEBI" id="CHEBI:11851"/>
        <dbReference type="ChEBI" id="CHEBI:16810"/>
        <dbReference type="ChEBI" id="CHEBI:29985"/>
        <dbReference type="ChEBI" id="CHEBI:57762"/>
        <dbReference type="EC" id="2.6.1.42"/>
    </reaction>
</comment>
<name>A0ABS5JSR0_9BACT</name>
<comment type="pathway">
    <text evidence="3">Amino-acid biosynthesis; L-leucine biosynthesis; L-leucine from 3-methyl-2-oxobutanoate: step 4/4.</text>
</comment>
<dbReference type="PANTHER" id="PTHR42743:SF11">
    <property type="entry name" value="AMINODEOXYCHORISMATE LYASE"/>
    <property type="match status" value="1"/>
</dbReference>
<dbReference type="Gene3D" id="3.30.470.10">
    <property type="match status" value="1"/>
</dbReference>
<evidence type="ECO:0000256" key="6">
    <source>
        <dbReference type="ARBA" id="ARBA00048212"/>
    </source>
</evidence>
<evidence type="ECO:0000256" key="8">
    <source>
        <dbReference type="ARBA" id="ARBA00049229"/>
    </source>
</evidence>
<comment type="catalytic activity">
    <reaction evidence="7">
        <text>L-isoleucine + 2-oxoglutarate = (S)-3-methyl-2-oxopentanoate + L-glutamate</text>
        <dbReference type="Rhea" id="RHEA:24801"/>
        <dbReference type="ChEBI" id="CHEBI:16810"/>
        <dbReference type="ChEBI" id="CHEBI:29985"/>
        <dbReference type="ChEBI" id="CHEBI:35146"/>
        <dbReference type="ChEBI" id="CHEBI:58045"/>
        <dbReference type="EC" id="2.6.1.42"/>
    </reaction>
</comment>
<proteinExistence type="inferred from homology"/>
<dbReference type="InterPro" id="IPR001544">
    <property type="entry name" value="Aminotrans_IV"/>
</dbReference>
<dbReference type="PANTHER" id="PTHR42743">
    <property type="entry name" value="AMINO-ACID AMINOTRANSFERASE"/>
    <property type="match status" value="1"/>
</dbReference>
<keyword evidence="10" id="KW-1185">Reference proteome</keyword>
<dbReference type="InterPro" id="IPR043131">
    <property type="entry name" value="BCAT-like_N"/>
</dbReference>
<evidence type="ECO:0000256" key="3">
    <source>
        <dbReference type="ARBA" id="ARBA00005072"/>
    </source>
</evidence>
<evidence type="ECO:0000313" key="9">
    <source>
        <dbReference type="EMBL" id="MBS2097897.1"/>
    </source>
</evidence>
<organism evidence="9 10">
    <name type="scientific">Carboxylicivirga linearis</name>
    <dbReference type="NCBI Taxonomy" id="1628157"/>
    <lineage>
        <taxon>Bacteria</taxon>
        <taxon>Pseudomonadati</taxon>
        <taxon>Bacteroidota</taxon>
        <taxon>Bacteroidia</taxon>
        <taxon>Marinilabiliales</taxon>
        <taxon>Marinilabiliaceae</taxon>
        <taxon>Carboxylicivirga</taxon>
    </lineage>
</organism>
<dbReference type="InterPro" id="IPR036038">
    <property type="entry name" value="Aminotransferase-like"/>
</dbReference>
<evidence type="ECO:0000256" key="4">
    <source>
        <dbReference type="ARBA" id="ARBA00009320"/>
    </source>
</evidence>
<gene>
    <name evidence="9" type="ORF">KEM10_06360</name>
</gene>
<keyword evidence="9" id="KW-0032">Aminotransferase</keyword>
<evidence type="ECO:0000313" key="10">
    <source>
        <dbReference type="Proteomes" id="UP000708576"/>
    </source>
</evidence>
<evidence type="ECO:0000256" key="2">
    <source>
        <dbReference type="ARBA" id="ARBA00004931"/>
    </source>
</evidence>
<dbReference type="CDD" id="cd00449">
    <property type="entry name" value="PLPDE_IV"/>
    <property type="match status" value="1"/>
</dbReference>
<dbReference type="SUPFAM" id="SSF56752">
    <property type="entry name" value="D-aminoacid aminotransferase-like PLP-dependent enzymes"/>
    <property type="match status" value="1"/>
</dbReference>
<dbReference type="Gene3D" id="3.20.10.10">
    <property type="entry name" value="D-amino Acid Aminotransferase, subunit A, domain 2"/>
    <property type="match status" value="1"/>
</dbReference>
<dbReference type="Proteomes" id="UP000708576">
    <property type="component" value="Unassembled WGS sequence"/>
</dbReference>
<comment type="pathway">
    <text evidence="2">Amino-acid biosynthesis; L-valine biosynthesis; L-valine from pyruvate: step 4/4.</text>
</comment>